<evidence type="ECO:0000259" key="3">
    <source>
        <dbReference type="Pfam" id="PF07804"/>
    </source>
</evidence>
<dbReference type="PANTHER" id="PTHR37419">
    <property type="entry name" value="SERINE/THREONINE-PROTEIN KINASE TOXIN HIPA"/>
    <property type="match status" value="1"/>
</dbReference>
<sequence length="398" mass="44500">MSETNPDSLIVHAWLNEAYVPAGKLRVSGRVAEFWYGESFLVKGYALDPIRLPLTRQVFTAEGLQGDLGIFGDALPDSWGRYLIKHQCDNVLSDLEILSLDASSQRMGALFFSHSLKIAPVNDAHNHQWMVQFSEWLNDHSKTFPEHIEYGSSAGGAKPKCLVQIDNIGWIVKFQPVSEIVNIPAIEHATLCLAKACGIPVSESRLINLPNGKQAILIRRFDRQDNKPRHYISGHTLCNVLVNTRGQVINDTRSYLILADSLAKLSSQMERDRLDLFRRIVFNLLVNNHDDHVKNHGVIRLDNGNWVLSPAFDLVAGEGGSRDLAMEIGPEGCKASFSNLLQSITTFGLDKQQAIDEVIMIFNSIKNWKQIFEAAGVDKKSINDISWAIQDDVDVSRL</sequence>
<evidence type="ECO:0000256" key="1">
    <source>
        <dbReference type="ARBA" id="ARBA00022679"/>
    </source>
</evidence>
<evidence type="ECO:0000313" key="4">
    <source>
        <dbReference type="EMBL" id="VAW56485.1"/>
    </source>
</evidence>
<evidence type="ECO:0000256" key="2">
    <source>
        <dbReference type="ARBA" id="ARBA00022777"/>
    </source>
</evidence>
<dbReference type="EMBL" id="UOFF01000238">
    <property type="protein sequence ID" value="VAW56485.1"/>
    <property type="molecule type" value="Genomic_DNA"/>
</dbReference>
<gene>
    <name evidence="4" type="ORF">MNBD_GAMMA07-1577</name>
</gene>
<dbReference type="InterPro" id="IPR012893">
    <property type="entry name" value="HipA-like_C"/>
</dbReference>
<feature type="domain" description="HipA-like C-terminal" evidence="3">
    <location>
        <begin position="152"/>
        <end position="356"/>
    </location>
</feature>
<keyword evidence="2" id="KW-0418">Kinase</keyword>
<name>A0A3B0WKT9_9ZZZZ</name>
<organism evidence="4">
    <name type="scientific">hydrothermal vent metagenome</name>
    <dbReference type="NCBI Taxonomy" id="652676"/>
    <lineage>
        <taxon>unclassified sequences</taxon>
        <taxon>metagenomes</taxon>
        <taxon>ecological metagenomes</taxon>
    </lineage>
</organism>
<proteinExistence type="predicted"/>
<protein>
    <recommendedName>
        <fullName evidence="3">HipA-like C-terminal domain-containing protein</fullName>
    </recommendedName>
</protein>
<keyword evidence="1" id="KW-0808">Transferase</keyword>
<reference evidence="4" key="1">
    <citation type="submission" date="2018-06" db="EMBL/GenBank/DDBJ databases">
        <authorList>
            <person name="Zhirakovskaya E."/>
        </authorList>
    </citation>
    <scope>NUCLEOTIDE SEQUENCE</scope>
</reference>
<dbReference type="GO" id="GO:0004674">
    <property type="term" value="F:protein serine/threonine kinase activity"/>
    <property type="evidence" value="ECO:0007669"/>
    <property type="project" value="TreeGrafter"/>
</dbReference>
<dbReference type="Pfam" id="PF07804">
    <property type="entry name" value="HipA_C"/>
    <property type="match status" value="1"/>
</dbReference>
<dbReference type="AlphaFoldDB" id="A0A3B0WKT9"/>
<dbReference type="PANTHER" id="PTHR37419:SF8">
    <property type="entry name" value="TOXIN YJJJ"/>
    <property type="match status" value="1"/>
</dbReference>
<dbReference type="InterPro" id="IPR052028">
    <property type="entry name" value="HipA_Ser/Thr_kinase"/>
</dbReference>
<dbReference type="GO" id="GO:0005829">
    <property type="term" value="C:cytosol"/>
    <property type="evidence" value="ECO:0007669"/>
    <property type="project" value="TreeGrafter"/>
</dbReference>
<accession>A0A3B0WKT9</accession>